<gene>
    <name evidence="16" type="ORF">AMAG_01808</name>
</gene>
<comment type="similarity">
    <text evidence="4 13">Belongs to the squalene monooxygenase family.</text>
</comment>
<evidence type="ECO:0000256" key="6">
    <source>
        <dbReference type="ARBA" id="ARBA00022692"/>
    </source>
</evidence>
<dbReference type="GO" id="GO:0005789">
    <property type="term" value="C:endoplasmic reticulum membrane"/>
    <property type="evidence" value="ECO:0007669"/>
    <property type="project" value="UniProtKB-SubCell"/>
</dbReference>
<dbReference type="InterPro" id="IPR036188">
    <property type="entry name" value="FAD/NAD-bd_sf"/>
</dbReference>
<dbReference type="UniPathway" id="UPA00767">
    <property type="reaction ID" value="UER00752"/>
</dbReference>
<dbReference type="FunFam" id="3.50.50.60:FF:000166">
    <property type="entry name" value="Squalene monooxygenase Erg1"/>
    <property type="match status" value="1"/>
</dbReference>
<dbReference type="eggNOG" id="KOG1298">
    <property type="taxonomic scope" value="Eukaryota"/>
</dbReference>
<dbReference type="EC" id="1.14.14.17" evidence="13"/>
<organism evidence="16 17">
    <name type="scientific">Allomyces macrogynus (strain ATCC 38327)</name>
    <name type="common">Allomyces javanicus var. macrogynus</name>
    <dbReference type="NCBI Taxonomy" id="578462"/>
    <lineage>
        <taxon>Eukaryota</taxon>
        <taxon>Fungi</taxon>
        <taxon>Fungi incertae sedis</taxon>
        <taxon>Blastocladiomycota</taxon>
        <taxon>Blastocladiomycetes</taxon>
        <taxon>Blastocladiales</taxon>
        <taxon>Blastocladiaceae</taxon>
        <taxon>Allomyces</taxon>
    </lineage>
</organism>
<evidence type="ECO:0000259" key="14">
    <source>
        <dbReference type="Pfam" id="PF01266"/>
    </source>
</evidence>
<dbReference type="Pfam" id="PF01266">
    <property type="entry name" value="DAO"/>
    <property type="match status" value="1"/>
</dbReference>
<evidence type="ECO:0000256" key="1">
    <source>
        <dbReference type="ARBA" id="ARBA00001974"/>
    </source>
</evidence>
<evidence type="ECO:0000256" key="4">
    <source>
        <dbReference type="ARBA" id="ARBA00008802"/>
    </source>
</evidence>
<keyword evidence="9" id="KW-0492">Microsome</keyword>
<dbReference type="Pfam" id="PF08491">
    <property type="entry name" value="SE"/>
    <property type="match status" value="1"/>
</dbReference>
<comment type="function">
    <text evidence="13">Catalyzes the stereospecific oxidation of squalene to (S)-2,3-epoxysqualene, and is considered to be a rate-limiting enzyme in steroid biosynthesis.</text>
</comment>
<dbReference type="OMA" id="AKRTFYW"/>
<dbReference type="AlphaFoldDB" id="A0A0L0S022"/>
<dbReference type="SUPFAM" id="SSF51905">
    <property type="entry name" value="FAD/NAD(P)-binding domain"/>
    <property type="match status" value="1"/>
</dbReference>
<evidence type="ECO:0000256" key="8">
    <source>
        <dbReference type="ARBA" id="ARBA00022827"/>
    </source>
</evidence>
<evidence type="ECO:0000256" key="11">
    <source>
        <dbReference type="ARBA" id="ARBA00023002"/>
    </source>
</evidence>
<feature type="domain" description="FAD dependent oxidoreductase" evidence="14">
    <location>
        <begin position="16"/>
        <end position="46"/>
    </location>
</feature>
<dbReference type="GO" id="GO:0004506">
    <property type="term" value="F:squalene monooxygenase activity"/>
    <property type="evidence" value="ECO:0007669"/>
    <property type="project" value="UniProtKB-UniRule"/>
</dbReference>
<accession>A0A0L0S022</accession>
<dbReference type="PRINTS" id="PR00420">
    <property type="entry name" value="RNGMNOXGNASE"/>
</dbReference>
<dbReference type="PANTHER" id="PTHR10835">
    <property type="entry name" value="SQUALENE MONOOXYGENASE"/>
    <property type="match status" value="1"/>
</dbReference>
<dbReference type="STRING" id="578462.A0A0L0S022"/>
<dbReference type="OrthoDB" id="1678617at2759"/>
<comment type="catalytic activity">
    <reaction evidence="13">
        <text>squalene + reduced [NADPH--hemoprotein reductase] + O2 = (S)-2,3-epoxysqualene + oxidized [NADPH--hemoprotein reductase] + H2O + H(+)</text>
        <dbReference type="Rhea" id="RHEA:25282"/>
        <dbReference type="Rhea" id="RHEA-COMP:11964"/>
        <dbReference type="Rhea" id="RHEA-COMP:11965"/>
        <dbReference type="ChEBI" id="CHEBI:15377"/>
        <dbReference type="ChEBI" id="CHEBI:15378"/>
        <dbReference type="ChEBI" id="CHEBI:15379"/>
        <dbReference type="ChEBI" id="CHEBI:15440"/>
        <dbReference type="ChEBI" id="CHEBI:15441"/>
        <dbReference type="ChEBI" id="CHEBI:57618"/>
        <dbReference type="ChEBI" id="CHEBI:58210"/>
        <dbReference type="EC" id="1.14.14.17"/>
    </reaction>
</comment>
<dbReference type="InterPro" id="IPR040125">
    <property type="entry name" value="Squalene_monox"/>
</dbReference>
<keyword evidence="5 13" id="KW-0285">Flavoprotein</keyword>
<keyword evidence="12" id="KW-0472">Membrane</keyword>
<comment type="subcellular location">
    <subcellularLocation>
        <location evidence="3 13">Endoplasmic reticulum membrane</location>
        <topology evidence="3 13">Multi-pass membrane protein</topology>
    </subcellularLocation>
    <subcellularLocation>
        <location evidence="2">Microsome membrane</location>
        <topology evidence="2">Multi-pass membrane protein</topology>
    </subcellularLocation>
</comment>
<keyword evidence="8 13" id="KW-0274">FAD</keyword>
<evidence type="ECO:0000313" key="16">
    <source>
        <dbReference type="EMBL" id="KNE55957.1"/>
    </source>
</evidence>
<dbReference type="InterPro" id="IPR006076">
    <property type="entry name" value="FAD-dep_OxRdtase"/>
</dbReference>
<dbReference type="Gene3D" id="3.50.50.60">
    <property type="entry name" value="FAD/NAD(P)-binding domain"/>
    <property type="match status" value="1"/>
</dbReference>
<evidence type="ECO:0000256" key="13">
    <source>
        <dbReference type="RuleBase" id="RU367121"/>
    </source>
</evidence>
<evidence type="ECO:0000313" key="17">
    <source>
        <dbReference type="Proteomes" id="UP000054350"/>
    </source>
</evidence>
<dbReference type="VEuPathDB" id="FungiDB:AMAG_01808"/>
<name>A0A0L0S022_ALLM3</name>
<protein>
    <recommendedName>
        <fullName evidence="13">Squalene monooxygenase</fullName>
        <ecNumber evidence="13">1.14.14.17</ecNumber>
    </recommendedName>
</protein>
<dbReference type="Proteomes" id="UP000054350">
    <property type="component" value="Unassembled WGS sequence"/>
</dbReference>
<keyword evidence="17" id="KW-1185">Reference proteome</keyword>
<keyword evidence="6" id="KW-0812">Transmembrane</keyword>
<dbReference type="EMBL" id="GG745329">
    <property type="protein sequence ID" value="KNE55957.1"/>
    <property type="molecule type" value="Genomic_DNA"/>
</dbReference>
<reference evidence="17" key="2">
    <citation type="submission" date="2009-11" db="EMBL/GenBank/DDBJ databases">
        <title>The Genome Sequence of Allomyces macrogynus strain ATCC 38327.</title>
        <authorList>
            <consortium name="The Broad Institute Genome Sequencing Platform"/>
            <person name="Russ C."/>
            <person name="Cuomo C."/>
            <person name="Shea T."/>
            <person name="Young S.K."/>
            <person name="Zeng Q."/>
            <person name="Koehrsen M."/>
            <person name="Haas B."/>
            <person name="Borodovsky M."/>
            <person name="Guigo R."/>
            <person name="Alvarado L."/>
            <person name="Berlin A."/>
            <person name="Borenstein D."/>
            <person name="Chen Z."/>
            <person name="Engels R."/>
            <person name="Freedman E."/>
            <person name="Gellesch M."/>
            <person name="Goldberg J."/>
            <person name="Griggs A."/>
            <person name="Gujja S."/>
            <person name="Heiman D."/>
            <person name="Hepburn T."/>
            <person name="Howarth C."/>
            <person name="Jen D."/>
            <person name="Larson L."/>
            <person name="Lewis B."/>
            <person name="Mehta T."/>
            <person name="Park D."/>
            <person name="Pearson M."/>
            <person name="Roberts A."/>
            <person name="Saif S."/>
            <person name="Shenoy N."/>
            <person name="Sisk P."/>
            <person name="Stolte C."/>
            <person name="Sykes S."/>
            <person name="Walk T."/>
            <person name="White J."/>
            <person name="Yandava C."/>
            <person name="Burger G."/>
            <person name="Gray M.W."/>
            <person name="Holland P.W.H."/>
            <person name="King N."/>
            <person name="Lang F.B.F."/>
            <person name="Roger A.J."/>
            <person name="Ruiz-Trillo I."/>
            <person name="Lander E."/>
            <person name="Nusbaum C."/>
        </authorList>
    </citation>
    <scope>NUCLEOTIDE SEQUENCE [LARGE SCALE GENOMIC DNA]</scope>
    <source>
        <strain evidence="17">ATCC 38327</strain>
    </source>
</reference>
<evidence type="ECO:0000259" key="15">
    <source>
        <dbReference type="Pfam" id="PF08491"/>
    </source>
</evidence>
<dbReference type="GO" id="GO:0006696">
    <property type="term" value="P:ergosterol biosynthetic process"/>
    <property type="evidence" value="ECO:0007669"/>
    <property type="project" value="TreeGrafter"/>
</dbReference>
<sequence>MPAATNPPEYQPTTHDAIVVGGGVAGSALAYALAEDGRKVLLLERDLSEPDRIVGELLQPGGCHALEKLGLSDTLDGIDGINVHGYVILDKNETCHLEYPLIPGPSAATTRPARGRSFHYGRFVMKLRSKCLQHPNVTVVEAAASGLVRDLHDNRVLGVHAIQRPSKDEEVHLECHAPLTFVADGAFSKFRKDILNTAMQAPSHFVGLILHDVVLPMPNHGHVVLADPSPILLYQIGSHDTRILVDVPGSSYPSNTNGALVEHLRNHVAPQLPESGRVRTAFLDALETQRPRVMPNPYLPPSKQGHVPGLVMVGDAHNMRHPLTGGGMTVALNDVVILRNVLNKRDFPDFATAPDKQVRRALKTWYWERKRLSSVINILANALYALFSAGQNPAMQVLRRSCFEYLRLGGECTAAPVRLLACIAPQPMLLVRHFFAVAVYGTWTTFKRERIWWFPRTVYRNFATLATACRVILPLCWYELRGAPKAALAYLAKAN</sequence>
<keyword evidence="7 13" id="KW-0256">Endoplasmic reticulum</keyword>
<comment type="cofactor">
    <cofactor evidence="1 13">
        <name>FAD</name>
        <dbReference type="ChEBI" id="CHEBI:57692"/>
    </cofactor>
</comment>
<evidence type="ECO:0000256" key="7">
    <source>
        <dbReference type="ARBA" id="ARBA00022824"/>
    </source>
</evidence>
<dbReference type="InterPro" id="IPR013698">
    <property type="entry name" value="Squalene_epoxidase"/>
</dbReference>
<dbReference type="GO" id="GO:0050660">
    <property type="term" value="F:flavin adenine dinucleotide binding"/>
    <property type="evidence" value="ECO:0007669"/>
    <property type="project" value="UniProtKB-UniRule"/>
</dbReference>
<evidence type="ECO:0000256" key="10">
    <source>
        <dbReference type="ARBA" id="ARBA00022989"/>
    </source>
</evidence>
<keyword evidence="11 13" id="KW-0560">Oxidoreductase</keyword>
<dbReference type="PANTHER" id="PTHR10835:SF0">
    <property type="entry name" value="SQUALENE MONOOXYGENASE"/>
    <property type="match status" value="1"/>
</dbReference>
<keyword evidence="10" id="KW-1133">Transmembrane helix</keyword>
<proteinExistence type="inferred from homology"/>
<evidence type="ECO:0000256" key="9">
    <source>
        <dbReference type="ARBA" id="ARBA00022848"/>
    </source>
</evidence>
<reference evidence="16 17" key="1">
    <citation type="submission" date="2009-11" db="EMBL/GenBank/DDBJ databases">
        <title>Annotation of Allomyces macrogynus ATCC 38327.</title>
        <authorList>
            <consortium name="The Broad Institute Genome Sequencing Platform"/>
            <person name="Russ C."/>
            <person name="Cuomo C."/>
            <person name="Burger G."/>
            <person name="Gray M.W."/>
            <person name="Holland P.W.H."/>
            <person name="King N."/>
            <person name="Lang F.B.F."/>
            <person name="Roger A.J."/>
            <person name="Ruiz-Trillo I."/>
            <person name="Young S.K."/>
            <person name="Zeng Q."/>
            <person name="Gargeya S."/>
            <person name="Fitzgerald M."/>
            <person name="Haas B."/>
            <person name="Abouelleil A."/>
            <person name="Alvarado L."/>
            <person name="Arachchi H.M."/>
            <person name="Berlin A."/>
            <person name="Chapman S.B."/>
            <person name="Gearin G."/>
            <person name="Goldberg J."/>
            <person name="Griggs A."/>
            <person name="Gujja S."/>
            <person name="Hansen M."/>
            <person name="Heiman D."/>
            <person name="Howarth C."/>
            <person name="Larimer J."/>
            <person name="Lui A."/>
            <person name="MacDonald P.J.P."/>
            <person name="McCowen C."/>
            <person name="Montmayeur A."/>
            <person name="Murphy C."/>
            <person name="Neiman D."/>
            <person name="Pearson M."/>
            <person name="Priest M."/>
            <person name="Roberts A."/>
            <person name="Saif S."/>
            <person name="Shea T."/>
            <person name="Sisk P."/>
            <person name="Stolte C."/>
            <person name="Sykes S."/>
            <person name="Wortman J."/>
            <person name="Nusbaum C."/>
            <person name="Birren B."/>
        </authorList>
    </citation>
    <scope>NUCLEOTIDE SEQUENCE [LARGE SCALE GENOMIC DNA]</scope>
    <source>
        <strain evidence="16 17">ATCC 38327</strain>
    </source>
</reference>
<evidence type="ECO:0000256" key="12">
    <source>
        <dbReference type="ARBA" id="ARBA00023136"/>
    </source>
</evidence>
<evidence type="ECO:0000256" key="2">
    <source>
        <dbReference type="ARBA" id="ARBA00004154"/>
    </source>
</evidence>
<evidence type="ECO:0000256" key="5">
    <source>
        <dbReference type="ARBA" id="ARBA00022630"/>
    </source>
</evidence>
<feature type="domain" description="Squalene epoxidase" evidence="15">
    <location>
        <begin position="176"/>
        <end position="457"/>
    </location>
</feature>
<evidence type="ECO:0000256" key="3">
    <source>
        <dbReference type="ARBA" id="ARBA00004477"/>
    </source>
</evidence>